<organism evidence="1">
    <name type="scientific">human gut metagenome</name>
    <dbReference type="NCBI Taxonomy" id="408170"/>
    <lineage>
        <taxon>unclassified sequences</taxon>
        <taxon>metagenomes</taxon>
        <taxon>organismal metagenomes</taxon>
    </lineage>
</organism>
<dbReference type="EMBL" id="AJWY01003042">
    <property type="protein sequence ID" value="EKC76550.1"/>
    <property type="molecule type" value="Genomic_DNA"/>
</dbReference>
<dbReference type="SUPFAM" id="SSF56563">
    <property type="entry name" value="Major capsid protein gp5"/>
    <property type="match status" value="1"/>
</dbReference>
<gene>
    <name evidence="1" type="ORF">LEA_04652</name>
</gene>
<comment type="caution">
    <text evidence="1">The sequence shown here is derived from an EMBL/GenBank/DDBJ whole genome shotgun (WGS) entry which is preliminary data.</text>
</comment>
<sequence length="155" mass="17076">MRTGLESADVLSEIIAAKTVIDGLDYRPITSVLTDDDKALKETAEGTAIPETSVKTQENLVKLKKRGRMLCASYEAIRFQKLDLFTVTLKQIGAYISRALFKDAVSVLSLGDGNKNPAATLKVSTAGKLTYSDLVSFWNGFDPYELNTVIRLPWK</sequence>
<protein>
    <submittedName>
        <fullName evidence="1">Phage capsid family</fullName>
    </submittedName>
</protein>
<reference evidence="1" key="1">
    <citation type="journal article" date="2013" name="Environ. Microbiol.">
        <title>Microbiota from the distal guts of lean and obese adolescents exhibit partial functional redundancy besides clear differences in community structure.</title>
        <authorList>
            <person name="Ferrer M."/>
            <person name="Ruiz A."/>
            <person name="Lanza F."/>
            <person name="Haange S.B."/>
            <person name="Oberbach A."/>
            <person name="Till H."/>
            <person name="Bargiela R."/>
            <person name="Campoy C."/>
            <person name="Segura M.T."/>
            <person name="Richter M."/>
            <person name="von Bergen M."/>
            <person name="Seifert J."/>
            <person name="Suarez A."/>
        </authorList>
    </citation>
    <scope>NUCLEOTIDE SEQUENCE</scope>
</reference>
<dbReference type="AlphaFoldDB" id="K1UEB3"/>
<accession>K1UEB3</accession>
<proteinExistence type="predicted"/>
<name>K1UEB3_9ZZZZ</name>
<evidence type="ECO:0000313" key="1">
    <source>
        <dbReference type="EMBL" id="EKC76550.1"/>
    </source>
</evidence>
<dbReference type="Pfam" id="PF25209">
    <property type="entry name" value="Phage_capsid_4"/>
    <property type="match status" value="1"/>
</dbReference>
<feature type="non-terminal residue" evidence="1">
    <location>
        <position position="155"/>
    </location>
</feature>